<dbReference type="PANTHER" id="PTHR42879">
    <property type="entry name" value="3-OXOACYL-(ACYL-CARRIER-PROTEIN) REDUCTASE"/>
    <property type="match status" value="1"/>
</dbReference>
<dbReference type="FunFam" id="3.40.50.720:FF:000084">
    <property type="entry name" value="Short-chain dehydrogenase reductase"/>
    <property type="match status" value="1"/>
</dbReference>
<comment type="catalytic activity">
    <reaction evidence="6">
        <text>a (3R)-hydroxyacyl-[ACP] + NADP(+) = a 3-oxoacyl-[ACP] + NADPH + H(+)</text>
        <dbReference type="Rhea" id="RHEA:17397"/>
        <dbReference type="Rhea" id="RHEA-COMP:9916"/>
        <dbReference type="Rhea" id="RHEA-COMP:9945"/>
        <dbReference type="ChEBI" id="CHEBI:15378"/>
        <dbReference type="ChEBI" id="CHEBI:57783"/>
        <dbReference type="ChEBI" id="CHEBI:58349"/>
        <dbReference type="ChEBI" id="CHEBI:78776"/>
        <dbReference type="ChEBI" id="CHEBI:78827"/>
        <dbReference type="EC" id="1.1.1.100"/>
    </reaction>
    <physiologicalReaction direction="right-to-left" evidence="6">
        <dbReference type="Rhea" id="RHEA:17399"/>
    </physiologicalReaction>
</comment>
<dbReference type="GO" id="GO:0004316">
    <property type="term" value="F:3-oxoacyl-[acyl-carrier-protein] reductase (NADPH) activity"/>
    <property type="evidence" value="ECO:0007669"/>
    <property type="project" value="UniProtKB-EC"/>
</dbReference>
<comment type="subcellular location">
    <subcellularLocation>
        <location evidence="1">Secreted</location>
        <location evidence="1">Cell wall</location>
    </subcellularLocation>
</comment>
<dbReference type="InterPro" id="IPR020904">
    <property type="entry name" value="Sc_DH/Rdtase_CS"/>
</dbReference>
<organism evidence="7 8">
    <name type="scientific">Corynebacterium endometrii</name>
    <dbReference type="NCBI Taxonomy" id="2488819"/>
    <lineage>
        <taxon>Bacteria</taxon>
        <taxon>Bacillati</taxon>
        <taxon>Actinomycetota</taxon>
        <taxon>Actinomycetes</taxon>
        <taxon>Mycobacteriales</taxon>
        <taxon>Corynebacteriaceae</taxon>
        <taxon>Corynebacterium</taxon>
    </lineage>
</organism>
<dbReference type="Gene3D" id="3.40.50.720">
    <property type="entry name" value="NAD(P)-binding Rossmann-like Domain"/>
    <property type="match status" value="1"/>
</dbReference>
<keyword evidence="3" id="KW-0134">Cell wall</keyword>
<dbReference type="OrthoDB" id="3542748at2"/>
<accession>A0A4P7QFC0</accession>
<dbReference type="KEGG" id="cee:CENDO_03985"/>
<comment type="similarity">
    <text evidence="2">Belongs to the short-chain dehydrogenases/reductases (SDR) family.</text>
</comment>
<dbReference type="SUPFAM" id="SSF51735">
    <property type="entry name" value="NAD(P)-binding Rossmann-fold domains"/>
    <property type="match status" value="1"/>
</dbReference>
<proteinExistence type="inferred from homology"/>
<evidence type="ECO:0000256" key="1">
    <source>
        <dbReference type="ARBA" id="ARBA00004191"/>
    </source>
</evidence>
<dbReference type="Proteomes" id="UP000296352">
    <property type="component" value="Chromosome"/>
</dbReference>
<dbReference type="PROSITE" id="PS00061">
    <property type="entry name" value="ADH_SHORT"/>
    <property type="match status" value="1"/>
</dbReference>
<evidence type="ECO:0000256" key="6">
    <source>
        <dbReference type="ARBA" id="ARBA00047400"/>
    </source>
</evidence>
<protein>
    <recommendedName>
        <fullName evidence="5">3-oxoacyl-[acyl-carrier-protein] reductase MabA</fullName>
    </recommendedName>
</protein>
<evidence type="ECO:0000313" key="8">
    <source>
        <dbReference type="Proteomes" id="UP000296352"/>
    </source>
</evidence>
<evidence type="ECO:0000256" key="2">
    <source>
        <dbReference type="ARBA" id="ARBA00006484"/>
    </source>
</evidence>
<reference evidence="7 8" key="1">
    <citation type="submission" date="2019-04" db="EMBL/GenBank/DDBJ databases">
        <title>Corynebacterium endometrii sp. nov., isolated from the uterus of a cow with endometritis.</title>
        <authorList>
            <person name="Ballas P."/>
            <person name="Ruckert C."/>
            <person name="Wagener K."/>
            <person name="Drillich M."/>
            <person name="Kaempfer P."/>
            <person name="Busse H.-J."/>
            <person name="Ehling-Schulz M."/>
        </authorList>
    </citation>
    <scope>NUCLEOTIDE SEQUENCE [LARGE SCALE GENOMIC DNA]</scope>
    <source>
        <strain evidence="7 8">LMM-1653</strain>
    </source>
</reference>
<dbReference type="PRINTS" id="PR00081">
    <property type="entry name" value="GDHRDH"/>
</dbReference>
<dbReference type="InterPro" id="IPR036291">
    <property type="entry name" value="NAD(P)-bd_dom_sf"/>
</dbReference>
<evidence type="ECO:0000256" key="5">
    <source>
        <dbReference type="ARBA" id="ARBA00040781"/>
    </source>
</evidence>
<keyword evidence="3" id="KW-0964">Secreted</keyword>
<dbReference type="PANTHER" id="PTHR42879:SF2">
    <property type="entry name" value="3-OXOACYL-[ACYL-CARRIER-PROTEIN] REDUCTASE FABG"/>
    <property type="match status" value="1"/>
</dbReference>
<dbReference type="AlphaFoldDB" id="A0A4P7QFC0"/>
<name>A0A4P7QFC0_9CORY</name>
<evidence type="ECO:0000313" key="7">
    <source>
        <dbReference type="EMBL" id="QCB28090.1"/>
    </source>
</evidence>
<dbReference type="Pfam" id="PF13561">
    <property type="entry name" value="adh_short_C2"/>
    <property type="match status" value="1"/>
</dbReference>
<dbReference type="GO" id="GO:0032787">
    <property type="term" value="P:monocarboxylic acid metabolic process"/>
    <property type="evidence" value="ECO:0007669"/>
    <property type="project" value="UniProtKB-ARBA"/>
</dbReference>
<keyword evidence="8" id="KW-1185">Reference proteome</keyword>
<dbReference type="PRINTS" id="PR00080">
    <property type="entry name" value="SDRFAMILY"/>
</dbReference>
<evidence type="ECO:0000256" key="3">
    <source>
        <dbReference type="ARBA" id="ARBA00022512"/>
    </source>
</evidence>
<dbReference type="CDD" id="cd05233">
    <property type="entry name" value="SDR_c"/>
    <property type="match status" value="1"/>
</dbReference>
<dbReference type="EMBL" id="CP039247">
    <property type="protein sequence ID" value="QCB28090.1"/>
    <property type="molecule type" value="Genomic_DNA"/>
</dbReference>
<gene>
    <name evidence="7" type="primary">linC</name>
    <name evidence="7" type="ORF">CENDO_03985</name>
</gene>
<dbReference type="InterPro" id="IPR050259">
    <property type="entry name" value="SDR"/>
</dbReference>
<dbReference type="RefSeq" id="WP_136140878.1">
    <property type="nucleotide sequence ID" value="NZ_CP039247.1"/>
</dbReference>
<keyword evidence="4 7" id="KW-0560">Oxidoreductase</keyword>
<sequence length="256" mass="27107">MGRFSSFDGRVALVTGAAYGIGAATAKELAACGAKVVAGDSSEPELQSLVADIREAGGTAEAFVMDQASEADQREAVNFAVRAFGGLHLAVNSSGYGSEPQRSGEFHVSDWDRQIDLNLNSVAYAMRYQLEQFMDQERTSQCAIVNVASVHGFLAAHGHSAYTAAKHGVIGLTRTAALEYASKGIRINAVTPAYVRNTMLAREMDDEEIGKIINAHPLGRLGNPEEVAYLIRFLLSSDASYITGAALPVDGGYTAG</sequence>
<evidence type="ECO:0000256" key="4">
    <source>
        <dbReference type="ARBA" id="ARBA00023002"/>
    </source>
</evidence>
<dbReference type="InterPro" id="IPR002347">
    <property type="entry name" value="SDR_fam"/>
</dbReference>